<dbReference type="GO" id="GO:1902670">
    <property type="term" value="F:carbon dioxide binding"/>
    <property type="evidence" value="ECO:0007669"/>
    <property type="project" value="TreeGrafter"/>
</dbReference>
<dbReference type="PANTHER" id="PTHR35177:SF2">
    <property type="entry name" value="HYDROGENASE MATURATION FACTOR HYBG"/>
    <property type="match status" value="1"/>
</dbReference>
<comment type="similarity">
    <text evidence="1">Belongs to the HupF/HypC family.</text>
</comment>
<dbReference type="SUPFAM" id="SSF159127">
    <property type="entry name" value="HupF/HypC-like"/>
    <property type="match status" value="1"/>
</dbReference>
<dbReference type="AlphaFoldDB" id="A0A437QEW1"/>
<comment type="caution">
    <text evidence="2">The sequence shown here is derived from an EMBL/GenBank/DDBJ whole genome shotgun (WGS) entry which is preliminary data.</text>
</comment>
<evidence type="ECO:0000313" key="2">
    <source>
        <dbReference type="EMBL" id="RVU32943.1"/>
    </source>
</evidence>
<dbReference type="InterPro" id="IPR001109">
    <property type="entry name" value="Hydrogenase_HupF/HypC"/>
</dbReference>
<dbReference type="PANTHER" id="PTHR35177">
    <property type="entry name" value="HYDROGENASE MATURATION FACTOR HYBG"/>
    <property type="match status" value="1"/>
</dbReference>
<dbReference type="Proteomes" id="UP000282818">
    <property type="component" value="Unassembled WGS sequence"/>
</dbReference>
<dbReference type="FunFam" id="2.30.30.140:FF:000022">
    <property type="entry name" value="Hydrogenase assembly chaperone HybG"/>
    <property type="match status" value="1"/>
</dbReference>
<dbReference type="NCBIfam" id="TIGR00074">
    <property type="entry name" value="hypC_hupF"/>
    <property type="match status" value="1"/>
</dbReference>
<dbReference type="Pfam" id="PF01455">
    <property type="entry name" value="HupF_HypC"/>
    <property type="match status" value="1"/>
</dbReference>
<gene>
    <name evidence="2" type="ORF">EOE65_04635</name>
</gene>
<dbReference type="PROSITE" id="PS01097">
    <property type="entry name" value="HUPF_HYPC"/>
    <property type="match status" value="1"/>
</dbReference>
<dbReference type="GO" id="GO:0005506">
    <property type="term" value="F:iron ion binding"/>
    <property type="evidence" value="ECO:0007669"/>
    <property type="project" value="TreeGrafter"/>
</dbReference>
<keyword evidence="3" id="KW-1185">Reference proteome</keyword>
<organism evidence="2 3">
    <name type="scientific">Neptunomonas marina</name>
    <dbReference type="NCBI Taxonomy" id="1815562"/>
    <lineage>
        <taxon>Bacteria</taxon>
        <taxon>Pseudomonadati</taxon>
        <taxon>Pseudomonadota</taxon>
        <taxon>Gammaproteobacteria</taxon>
        <taxon>Oceanospirillales</taxon>
        <taxon>Oceanospirillaceae</taxon>
        <taxon>Neptunomonas</taxon>
    </lineage>
</organism>
<dbReference type="InterPro" id="IPR019812">
    <property type="entry name" value="Hydgase_assmbl_chp_CS"/>
</dbReference>
<accession>A0A437QEW1</accession>
<dbReference type="RefSeq" id="WP_127693110.1">
    <property type="nucleotide sequence ID" value="NZ_SACQ01000001.1"/>
</dbReference>
<evidence type="ECO:0000256" key="1">
    <source>
        <dbReference type="ARBA" id="ARBA00006018"/>
    </source>
</evidence>
<dbReference type="Gene3D" id="2.30.30.140">
    <property type="match status" value="1"/>
</dbReference>
<dbReference type="EMBL" id="SACQ01000001">
    <property type="protein sequence ID" value="RVU32943.1"/>
    <property type="molecule type" value="Genomic_DNA"/>
</dbReference>
<protein>
    <submittedName>
        <fullName evidence="2">HypC/HybG/HupF family hydrogenase formation chaperone</fullName>
    </submittedName>
</protein>
<proteinExistence type="inferred from homology"/>
<reference evidence="2 3" key="1">
    <citation type="submission" date="2019-01" db="EMBL/GenBank/DDBJ databases">
        <authorList>
            <person name="Chen W.-M."/>
        </authorList>
    </citation>
    <scope>NUCLEOTIDE SEQUENCE [LARGE SCALE GENOMIC DNA]</scope>
    <source>
        <strain evidence="2 3">HPM-16</strain>
    </source>
</reference>
<name>A0A437QEW1_9GAMM</name>
<sequence>MCLGIPGQIIAIVDAQEQAGLVNVSGVKREVNLACVAPEDGDWNVLVGRWTLVHVGFAMSLIDEEEAQRTLEILAELGELQEELAAMTNTDTGQVSP</sequence>
<evidence type="ECO:0000313" key="3">
    <source>
        <dbReference type="Proteomes" id="UP000282818"/>
    </source>
</evidence>
<dbReference type="PRINTS" id="PR00445">
    <property type="entry name" value="HUPFHYPC"/>
</dbReference>
<dbReference type="GO" id="GO:0051604">
    <property type="term" value="P:protein maturation"/>
    <property type="evidence" value="ECO:0007669"/>
    <property type="project" value="TreeGrafter"/>
</dbReference>